<evidence type="ECO:0000256" key="1">
    <source>
        <dbReference type="SAM" id="MobiDB-lite"/>
    </source>
</evidence>
<dbReference type="EMBL" id="KV750387">
    <property type="protein sequence ID" value="OCL05050.1"/>
    <property type="molecule type" value="Genomic_DNA"/>
</dbReference>
<reference evidence="2 3" key="1">
    <citation type="journal article" date="2016" name="Nat. Commun.">
        <title>Ectomycorrhizal ecology is imprinted in the genome of the dominant symbiotic fungus Cenococcum geophilum.</title>
        <authorList>
            <consortium name="DOE Joint Genome Institute"/>
            <person name="Peter M."/>
            <person name="Kohler A."/>
            <person name="Ohm R.A."/>
            <person name="Kuo A."/>
            <person name="Krutzmann J."/>
            <person name="Morin E."/>
            <person name="Arend M."/>
            <person name="Barry K.W."/>
            <person name="Binder M."/>
            <person name="Choi C."/>
            <person name="Clum A."/>
            <person name="Copeland A."/>
            <person name="Grisel N."/>
            <person name="Haridas S."/>
            <person name="Kipfer T."/>
            <person name="LaButti K."/>
            <person name="Lindquist E."/>
            <person name="Lipzen A."/>
            <person name="Maire R."/>
            <person name="Meier B."/>
            <person name="Mihaltcheva S."/>
            <person name="Molinier V."/>
            <person name="Murat C."/>
            <person name="Poggeler S."/>
            <person name="Quandt C.A."/>
            <person name="Sperisen C."/>
            <person name="Tritt A."/>
            <person name="Tisserant E."/>
            <person name="Crous P.W."/>
            <person name="Henrissat B."/>
            <person name="Nehls U."/>
            <person name="Egli S."/>
            <person name="Spatafora J.W."/>
            <person name="Grigoriev I.V."/>
            <person name="Martin F.M."/>
        </authorList>
    </citation>
    <scope>NUCLEOTIDE SEQUENCE [LARGE SCALE GENOMIC DNA]</scope>
    <source>
        <strain evidence="2 3">CBS 207.34</strain>
    </source>
</reference>
<sequence>MALADGSCGIIAEQRASWRGRKKQEAFREAWLFLERYIGQSTKLAEDCKGTRKAIHEPSSTLPQSYQTDPDGGTHGAVFRSRAGFMPW</sequence>
<organism evidence="2 3">
    <name type="scientific">Glonium stellatum</name>
    <dbReference type="NCBI Taxonomy" id="574774"/>
    <lineage>
        <taxon>Eukaryota</taxon>
        <taxon>Fungi</taxon>
        <taxon>Dikarya</taxon>
        <taxon>Ascomycota</taxon>
        <taxon>Pezizomycotina</taxon>
        <taxon>Dothideomycetes</taxon>
        <taxon>Pleosporomycetidae</taxon>
        <taxon>Gloniales</taxon>
        <taxon>Gloniaceae</taxon>
        <taxon>Glonium</taxon>
    </lineage>
</organism>
<evidence type="ECO:0000313" key="3">
    <source>
        <dbReference type="Proteomes" id="UP000250140"/>
    </source>
</evidence>
<dbReference type="AlphaFoldDB" id="A0A8E2EUG2"/>
<feature type="region of interest" description="Disordered" evidence="1">
    <location>
        <begin position="52"/>
        <end position="77"/>
    </location>
</feature>
<evidence type="ECO:0000313" key="2">
    <source>
        <dbReference type="EMBL" id="OCL05050.1"/>
    </source>
</evidence>
<gene>
    <name evidence="2" type="ORF">AOQ84DRAFT_380001</name>
</gene>
<keyword evidence="3" id="KW-1185">Reference proteome</keyword>
<name>A0A8E2EUG2_9PEZI</name>
<protein>
    <submittedName>
        <fullName evidence="2">Uncharacterized protein</fullName>
    </submittedName>
</protein>
<accession>A0A8E2EUG2</accession>
<dbReference type="Proteomes" id="UP000250140">
    <property type="component" value="Unassembled WGS sequence"/>
</dbReference>
<feature type="compositionally biased region" description="Polar residues" evidence="1">
    <location>
        <begin position="58"/>
        <end position="68"/>
    </location>
</feature>
<proteinExistence type="predicted"/>